<evidence type="ECO:0000313" key="2">
    <source>
        <dbReference type="Proteomes" id="UP000199518"/>
    </source>
</evidence>
<name>A0A1I3PFI2_9PLAN</name>
<accession>A0A1I3PFI2</accession>
<dbReference type="OrthoDB" id="5456309at2"/>
<dbReference type="InterPro" id="IPR011465">
    <property type="entry name" value="DUF1571"/>
</dbReference>
<dbReference type="EMBL" id="FOQD01000016">
    <property type="protein sequence ID" value="SFJ20288.1"/>
    <property type="molecule type" value="Genomic_DNA"/>
</dbReference>
<keyword evidence="2" id="KW-1185">Reference proteome</keyword>
<dbReference type="AlphaFoldDB" id="A0A1I3PFI2"/>
<dbReference type="STRING" id="1576369.SAMN05421753_116139"/>
<proteinExistence type="predicted"/>
<dbReference type="Proteomes" id="UP000199518">
    <property type="component" value="Unassembled WGS sequence"/>
</dbReference>
<sequence length="297" mass="33261">MRSLIICSLICGSCWFGWPQDQSTVDNKLSAAKIASQQLPLQTAMAPVNERREVTALKVVGSEPAEAHDAFSQLVAQLKQAEQSIQELDCYQGTIEQQVRIDGDLRPPEVIDFKLRHAPFSVYLKWKCDGQEVLYVEGENDGKLLARPTRGLAALRGVWKLKPDSQQAMKCALHPITEMGIQSLCQLSLRFHDARDFSPEGMTVSAKEVSANGRPASQYTVVFADRETCPDYARSLLTFDRETGWLVALENHEWTEDGRIGGLLEKYVYHNIAPMPQAEPETFASTNPAYGFREKQN</sequence>
<organism evidence="1 2">
    <name type="scientific">Planctomicrobium piriforme</name>
    <dbReference type="NCBI Taxonomy" id="1576369"/>
    <lineage>
        <taxon>Bacteria</taxon>
        <taxon>Pseudomonadati</taxon>
        <taxon>Planctomycetota</taxon>
        <taxon>Planctomycetia</taxon>
        <taxon>Planctomycetales</taxon>
        <taxon>Planctomycetaceae</taxon>
        <taxon>Planctomicrobium</taxon>
    </lineage>
</organism>
<evidence type="ECO:0000313" key="1">
    <source>
        <dbReference type="EMBL" id="SFJ20288.1"/>
    </source>
</evidence>
<protein>
    <submittedName>
        <fullName evidence="1">Uncharacterized protein</fullName>
    </submittedName>
</protein>
<reference evidence="2" key="1">
    <citation type="submission" date="2016-10" db="EMBL/GenBank/DDBJ databases">
        <authorList>
            <person name="Varghese N."/>
            <person name="Submissions S."/>
        </authorList>
    </citation>
    <scope>NUCLEOTIDE SEQUENCE [LARGE SCALE GENOMIC DNA]</scope>
    <source>
        <strain evidence="2">DSM 26348</strain>
    </source>
</reference>
<gene>
    <name evidence="1" type="ORF">SAMN05421753_116139</name>
</gene>
<dbReference type="Pfam" id="PF07608">
    <property type="entry name" value="DUF1571"/>
    <property type="match status" value="1"/>
</dbReference>
<dbReference type="RefSeq" id="WP_092054129.1">
    <property type="nucleotide sequence ID" value="NZ_FOQD01000016.1"/>
</dbReference>